<accession>A0A0B2PXE7</accession>
<feature type="region of interest" description="Disordered" evidence="1">
    <location>
        <begin position="1"/>
        <end position="23"/>
    </location>
</feature>
<keyword evidence="2" id="KW-0675">Receptor</keyword>
<evidence type="ECO:0000313" key="2">
    <source>
        <dbReference type="EMBL" id="KHN13745.1"/>
    </source>
</evidence>
<protein>
    <submittedName>
        <fullName evidence="2">Vacuolar-sorting receptor 1</fullName>
    </submittedName>
</protein>
<gene>
    <name evidence="2" type="ORF">glysoja_049184</name>
</gene>
<reference evidence="2" key="1">
    <citation type="submission" date="2014-07" db="EMBL/GenBank/DDBJ databases">
        <title>Identification of a novel salt tolerance gene in wild soybean by whole-genome sequencing.</title>
        <authorList>
            <person name="Lam H.-M."/>
            <person name="Qi X."/>
            <person name="Li M.-W."/>
            <person name="Liu X."/>
            <person name="Xie M."/>
            <person name="Ni M."/>
            <person name="Xu X."/>
        </authorList>
    </citation>
    <scope>NUCLEOTIDE SEQUENCE [LARGE SCALE GENOMIC DNA]</scope>
    <source>
        <tissue evidence="2">Root</tissue>
    </source>
</reference>
<name>A0A0B2PXE7_GLYSO</name>
<sequence>MFDALASPCGSGRGNHESSEHSPRSFHVETNECLTNNGGCWQDKAANITACKDTFHGRVCECPLVDGV</sequence>
<organism evidence="2">
    <name type="scientific">Glycine soja</name>
    <name type="common">Wild soybean</name>
    <dbReference type="NCBI Taxonomy" id="3848"/>
    <lineage>
        <taxon>Eukaryota</taxon>
        <taxon>Viridiplantae</taxon>
        <taxon>Streptophyta</taxon>
        <taxon>Embryophyta</taxon>
        <taxon>Tracheophyta</taxon>
        <taxon>Spermatophyta</taxon>
        <taxon>Magnoliopsida</taxon>
        <taxon>eudicotyledons</taxon>
        <taxon>Gunneridae</taxon>
        <taxon>Pentapetalae</taxon>
        <taxon>rosids</taxon>
        <taxon>fabids</taxon>
        <taxon>Fabales</taxon>
        <taxon>Fabaceae</taxon>
        <taxon>Papilionoideae</taxon>
        <taxon>50 kb inversion clade</taxon>
        <taxon>NPAAA clade</taxon>
        <taxon>indigoferoid/millettioid clade</taxon>
        <taxon>Phaseoleae</taxon>
        <taxon>Glycine</taxon>
        <taxon>Glycine subgen. Soja</taxon>
    </lineage>
</organism>
<dbReference type="AlphaFoldDB" id="A0A0B2PXE7"/>
<dbReference type="Proteomes" id="UP000053555">
    <property type="component" value="Unassembled WGS sequence"/>
</dbReference>
<dbReference type="Gene3D" id="2.10.25.10">
    <property type="entry name" value="Laminin"/>
    <property type="match status" value="1"/>
</dbReference>
<feature type="compositionally biased region" description="Basic and acidic residues" evidence="1">
    <location>
        <begin position="14"/>
        <end position="23"/>
    </location>
</feature>
<proteinExistence type="predicted"/>
<evidence type="ECO:0000256" key="1">
    <source>
        <dbReference type="SAM" id="MobiDB-lite"/>
    </source>
</evidence>
<dbReference type="EMBL" id="KN662295">
    <property type="protein sequence ID" value="KHN13745.1"/>
    <property type="molecule type" value="Genomic_DNA"/>
</dbReference>